<feature type="compositionally biased region" description="Polar residues" evidence="1">
    <location>
        <begin position="123"/>
        <end position="149"/>
    </location>
</feature>
<dbReference type="CDD" id="cd21966">
    <property type="entry name" value="INSC_LBD"/>
    <property type="match status" value="1"/>
</dbReference>
<feature type="compositionally biased region" description="Polar residues" evidence="1">
    <location>
        <begin position="14"/>
        <end position="24"/>
    </location>
</feature>
<feature type="region of interest" description="Disordered" evidence="1">
    <location>
        <begin position="1"/>
        <end position="151"/>
    </location>
</feature>
<dbReference type="GO" id="GO:0008093">
    <property type="term" value="F:cytoskeletal anchor activity"/>
    <property type="evidence" value="ECO:0007669"/>
    <property type="project" value="TreeGrafter"/>
</dbReference>
<evidence type="ECO:0000259" key="2">
    <source>
        <dbReference type="Pfam" id="PF19427"/>
    </source>
</evidence>
<dbReference type="Gene3D" id="6.20.200.10">
    <property type="entry name" value="Inscuteable LGN-binding domain"/>
    <property type="match status" value="1"/>
</dbReference>
<dbReference type="SUPFAM" id="SSF48371">
    <property type="entry name" value="ARM repeat"/>
    <property type="match status" value="1"/>
</dbReference>
<sequence>MEFKSTVKPWLKESGSSSSITATFPSPPSTPQTREWGGTPFKRSCSRMFYSSQSDSCPASANRDKPARIVLGLSNDPKAAIENVPIQEEASSSGEDAGGFSPMGSFRGSLRRSPFYRSHDSGYSDSDESTTGAHNDSDTTSTSAPNSSSHVKHITRVYFGESPQHDASTEDHKHSSYISSNHRTSSPSTQTPSPISSSDSSPGSCKRSSNWSSLSCEDSNRTLDDLDELSEQLEYKSILEAARIAVAVRKRSTGLYTPARRLQRWKSSIEKLQSEPQAQSRRPRLQRARRRLCIADAQKFRTPLIVPPTTSKQTITCDLASANNRSFCENNIEQQLGHGTPLASENSFTCEHFSAILALTSLPHNYASVPSDGSEVQSCLSPTASRDTPDNLHAASRLTFNGISSILPRKKQVRLARIHPTDMARDMQNGSVQQWLTELCHLFESECMNTLQSKSLPDDSDKPHSTVNVRAAIHAIQCQSYQVSTEFARLCQRLEWLQFEELPKLAQSLVDHINNFLREYGNHPKLQPQSSLGDQSRVIEQICSRLTEVCKDCSSNSSNLHDVPSEIPHITRQVVQVVTVLGHAFTKLVDLILSREIKVVIRAIEEPSVEVDTSAIQITVSHLTSLGVDGGHICHLIAHLGGIRALLGLCLEPRLRKVRVAALRALATVCCVVEGIQELEKAGGIEVVSDILCDDNCPEEERSEAAGVLAQITSPWVENNLCLLALHQHMDSIVKALTGLGSSTRSAEIFLLASAALANLSFLDESCVSAMRAAGTHKVLIQAQRDNTDLSIFTKDQIATVLANLAGFREAAQEVVDAGGIACLLALLQTKSTSNKRLRDDTTSERVQQKSAIALSRLCGEESAARKLVELGGADRLVQLCKDDVERNHSDAVLVACIAALRKISSTLGPEELQGIDAAELVEPKLMDSFLIYSSKRDSYIL</sequence>
<evidence type="ECO:0000313" key="4">
    <source>
        <dbReference type="Proteomes" id="UP001497623"/>
    </source>
</evidence>
<dbReference type="InterPro" id="IPR011989">
    <property type="entry name" value="ARM-like"/>
</dbReference>
<evidence type="ECO:0000256" key="1">
    <source>
        <dbReference type="SAM" id="MobiDB-lite"/>
    </source>
</evidence>
<dbReference type="PANTHER" id="PTHR21386">
    <property type="entry name" value="INSCUTEABLE"/>
    <property type="match status" value="1"/>
</dbReference>
<feature type="compositionally biased region" description="Polar residues" evidence="1">
    <location>
        <begin position="49"/>
        <end position="59"/>
    </location>
</feature>
<dbReference type="PANTHER" id="PTHR21386:SF0">
    <property type="entry name" value="PROTEIN INSCUTEABLE HOMOLOG"/>
    <property type="match status" value="1"/>
</dbReference>
<dbReference type="InterPro" id="IPR045789">
    <property type="entry name" value="Insc_C"/>
</dbReference>
<dbReference type="GO" id="GO:0045176">
    <property type="term" value="P:apical protein localization"/>
    <property type="evidence" value="ECO:0007669"/>
    <property type="project" value="TreeGrafter"/>
</dbReference>
<dbReference type="SMART" id="SM00185">
    <property type="entry name" value="ARM"/>
    <property type="match status" value="4"/>
</dbReference>
<dbReference type="GO" id="GO:0008356">
    <property type="term" value="P:asymmetric cell division"/>
    <property type="evidence" value="ECO:0007669"/>
    <property type="project" value="InterPro"/>
</dbReference>
<dbReference type="GO" id="GO:0045179">
    <property type="term" value="C:apical cortex"/>
    <property type="evidence" value="ECO:0007669"/>
    <property type="project" value="TreeGrafter"/>
</dbReference>
<evidence type="ECO:0000313" key="3">
    <source>
        <dbReference type="EMBL" id="CAL4118804.1"/>
    </source>
</evidence>
<dbReference type="Proteomes" id="UP001497623">
    <property type="component" value="Unassembled WGS sequence"/>
</dbReference>
<dbReference type="GO" id="GO:0009786">
    <property type="term" value="P:regulation of asymmetric cell division"/>
    <property type="evidence" value="ECO:0007669"/>
    <property type="project" value="TreeGrafter"/>
</dbReference>
<feature type="domain" description="Protein inscuteable homologue C-terminal" evidence="2">
    <location>
        <begin position="480"/>
        <end position="940"/>
    </location>
</feature>
<reference evidence="3 4" key="1">
    <citation type="submission" date="2024-05" db="EMBL/GenBank/DDBJ databases">
        <authorList>
            <person name="Wallberg A."/>
        </authorList>
    </citation>
    <scope>NUCLEOTIDE SEQUENCE [LARGE SCALE GENOMIC DNA]</scope>
</reference>
<dbReference type="InterPro" id="IPR039921">
    <property type="entry name" value="Inscuteable"/>
</dbReference>
<keyword evidence="4" id="KW-1185">Reference proteome</keyword>
<dbReference type="GO" id="GO:0000132">
    <property type="term" value="P:establishment of mitotic spindle orientation"/>
    <property type="evidence" value="ECO:0007669"/>
    <property type="project" value="TreeGrafter"/>
</dbReference>
<accession>A0AAV2R703</accession>
<dbReference type="EMBL" id="CAXKWB010017414">
    <property type="protein sequence ID" value="CAL4118804.1"/>
    <property type="molecule type" value="Genomic_DNA"/>
</dbReference>
<feature type="compositionally biased region" description="Low complexity" evidence="1">
    <location>
        <begin position="184"/>
        <end position="209"/>
    </location>
</feature>
<feature type="compositionally biased region" description="Basic and acidic residues" evidence="1">
    <location>
        <begin position="163"/>
        <end position="174"/>
    </location>
</feature>
<comment type="caution">
    <text evidence="3">The sequence shown here is derived from an EMBL/GenBank/DDBJ whole genome shotgun (WGS) entry which is preliminary data.</text>
</comment>
<proteinExistence type="predicted"/>
<gene>
    <name evidence="3" type="ORF">MNOR_LOCUS21531</name>
</gene>
<dbReference type="AlphaFoldDB" id="A0AAV2R703"/>
<protein>
    <recommendedName>
        <fullName evidence="2">Protein inscuteable homologue C-terminal domain-containing protein</fullName>
    </recommendedName>
</protein>
<dbReference type="InterPro" id="IPR038205">
    <property type="entry name" value="INSC_LBD_sf"/>
</dbReference>
<dbReference type="Pfam" id="PF19427">
    <property type="entry name" value="Insc_C"/>
    <property type="match status" value="1"/>
</dbReference>
<organism evidence="3 4">
    <name type="scientific">Meganyctiphanes norvegica</name>
    <name type="common">Northern krill</name>
    <name type="synonym">Thysanopoda norvegica</name>
    <dbReference type="NCBI Taxonomy" id="48144"/>
    <lineage>
        <taxon>Eukaryota</taxon>
        <taxon>Metazoa</taxon>
        <taxon>Ecdysozoa</taxon>
        <taxon>Arthropoda</taxon>
        <taxon>Crustacea</taxon>
        <taxon>Multicrustacea</taxon>
        <taxon>Malacostraca</taxon>
        <taxon>Eumalacostraca</taxon>
        <taxon>Eucarida</taxon>
        <taxon>Euphausiacea</taxon>
        <taxon>Euphausiidae</taxon>
        <taxon>Meganyctiphanes</taxon>
    </lineage>
</organism>
<dbReference type="InterPro" id="IPR016024">
    <property type="entry name" value="ARM-type_fold"/>
</dbReference>
<dbReference type="Gene3D" id="1.25.10.10">
    <property type="entry name" value="Leucine-rich Repeat Variant"/>
    <property type="match status" value="2"/>
</dbReference>
<feature type="region of interest" description="Disordered" evidence="1">
    <location>
        <begin position="163"/>
        <end position="217"/>
    </location>
</feature>
<name>A0AAV2R703_MEGNR</name>
<dbReference type="InterPro" id="IPR000225">
    <property type="entry name" value="Armadillo"/>
</dbReference>